<evidence type="ECO:0000259" key="4">
    <source>
        <dbReference type="Pfam" id="PF00291"/>
    </source>
</evidence>
<dbReference type="SUPFAM" id="SSF53686">
    <property type="entry name" value="Tryptophan synthase beta subunit-like PLP-dependent enzymes"/>
    <property type="match status" value="1"/>
</dbReference>
<dbReference type="PIRSF" id="PIRSF006278">
    <property type="entry name" value="ACCD_DCysDesulf"/>
    <property type="match status" value="1"/>
</dbReference>
<dbReference type="PANTHER" id="PTHR43780">
    <property type="entry name" value="1-AMINOCYCLOPROPANE-1-CARBOXYLATE DEAMINASE-RELATED"/>
    <property type="match status" value="1"/>
</dbReference>
<dbReference type="InterPro" id="IPR027278">
    <property type="entry name" value="ACCD_DCysDesulf"/>
</dbReference>
<dbReference type="InterPro" id="IPR036052">
    <property type="entry name" value="TrpB-like_PALP_sf"/>
</dbReference>
<comment type="caution">
    <text evidence="5">The sequence shown here is derived from an EMBL/GenBank/DDBJ whole genome shotgun (WGS) entry which is preliminary data.</text>
</comment>
<sequence>MIQLQRWQHLFRHSLSPLIPLEHTTLQQHRVALYIKRDDLLHPSISGNKWRKLKYVLRQALSEQAAGLLSFGGAWSNHLHALAAAGHTLGMPTVGIVRGEPEYAANPTLSDAQGWGMQLAFVDRQTYRRRHHADFLAELRRRYPGFYLIPEGGSCELALPGVAELWQELPACDQLILPVASGGTLAGLLSARPEHTHLTGYAVLKGKDWLARTVQQLYAPAESDNGWRLRLNHHGGGYAKCSVEDRSAITALSTALGIPLEPIYSGKAMLGLFRDIEAGCYPPDSRLIFLHTGGLQSARSQVS</sequence>
<dbReference type="Gene3D" id="3.40.50.1100">
    <property type="match status" value="2"/>
</dbReference>
<organism evidence="5 6">
    <name type="scientific">Oceanimonas smirnovii</name>
    <dbReference type="NCBI Taxonomy" id="264574"/>
    <lineage>
        <taxon>Bacteria</taxon>
        <taxon>Pseudomonadati</taxon>
        <taxon>Pseudomonadota</taxon>
        <taxon>Gammaproteobacteria</taxon>
        <taxon>Aeromonadales</taxon>
        <taxon>Aeromonadaceae</taxon>
        <taxon>Oceanimonas</taxon>
    </lineage>
</organism>
<evidence type="ECO:0000256" key="1">
    <source>
        <dbReference type="ARBA" id="ARBA00001933"/>
    </source>
</evidence>
<dbReference type="Proteomes" id="UP001610706">
    <property type="component" value="Unassembled WGS sequence"/>
</dbReference>
<reference evidence="5 6" key="1">
    <citation type="submission" date="2024-08" db="EMBL/GenBank/DDBJ databases">
        <title>Oceanimonas smirnovii Genome sequencing and assembly.</title>
        <authorList>
            <person name="Tang B."/>
        </authorList>
    </citation>
    <scope>NUCLEOTIDE SEQUENCE [LARGE SCALE GENOMIC DNA]</scope>
    <source>
        <strain evidence="5 6">OS2020-119</strain>
    </source>
</reference>
<feature type="domain" description="Tryptophan synthase beta chain-like PALP" evidence="4">
    <location>
        <begin position="16"/>
        <end position="293"/>
    </location>
</feature>
<evidence type="ECO:0000256" key="3">
    <source>
        <dbReference type="ARBA" id="ARBA00022898"/>
    </source>
</evidence>
<accession>A0ABW7P1L2</accession>
<dbReference type="RefSeq" id="WP_051089276.1">
    <property type="nucleotide sequence ID" value="NZ_CP166302.1"/>
</dbReference>
<gene>
    <name evidence="5" type="ORF">AB9R89_08320</name>
</gene>
<keyword evidence="3" id="KW-0663">Pyridoxal phosphate</keyword>
<dbReference type="EMBL" id="JBGFTR010000011">
    <property type="protein sequence ID" value="MFH7565326.1"/>
    <property type="molecule type" value="Genomic_DNA"/>
</dbReference>
<comment type="similarity">
    <text evidence="2">Belongs to the ACC deaminase/D-cysteine desulfhydrase family.</text>
</comment>
<name>A0ABW7P1L2_9GAMM</name>
<dbReference type="InterPro" id="IPR001926">
    <property type="entry name" value="TrpB-like_PALP"/>
</dbReference>
<keyword evidence="6" id="KW-1185">Reference proteome</keyword>
<protein>
    <submittedName>
        <fullName evidence="5">1-aminocyclopropane-1-carboxylate deaminase/D-cysteine desulfhydrase</fullName>
    </submittedName>
</protein>
<dbReference type="Pfam" id="PF00291">
    <property type="entry name" value="PALP"/>
    <property type="match status" value="1"/>
</dbReference>
<evidence type="ECO:0000256" key="2">
    <source>
        <dbReference type="ARBA" id="ARBA00008639"/>
    </source>
</evidence>
<dbReference type="PANTHER" id="PTHR43780:SF2">
    <property type="entry name" value="1-AMINOCYCLOPROPANE-1-CARBOXYLATE DEAMINASE-RELATED"/>
    <property type="match status" value="1"/>
</dbReference>
<comment type="cofactor">
    <cofactor evidence="1">
        <name>pyridoxal 5'-phosphate</name>
        <dbReference type="ChEBI" id="CHEBI:597326"/>
    </cofactor>
</comment>
<proteinExistence type="inferred from homology"/>
<evidence type="ECO:0000313" key="5">
    <source>
        <dbReference type="EMBL" id="MFH7565326.1"/>
    </source>
</evidence>
<evidence type="ECO:0000313" key="6">
    <source>
        <dbReference type="Proteomes" id="UP001610706"/>
    </source>
</evidence>